<dbReference type="AlphaFoldDB" id="A0A016WPJ5"/>
<dbReference type="Proteomes" id="UP000024635">
    <property type="component" value="Unassembled WGS sequence"/>
</dbReference>
<dbReference type="OrthoDB" id="5864085at2759"/>
<sequence length="177" mass="20967">MLKLWKELVSRWTTGRRRSGKHSDHSSDSSSTDSDNSRHRRKSRDLPHTSLLRKRMVQGGLLRAGSVTQQLLNSTYIANDPRFTWKQKREKEPRKEVYSKKKITIVQPSAQNSGEKEDLMDTKNLWLPKKRHFRETEEWRIKKTRVLNKMRALTRINLLLVLSKMSVRGLLHHSELW</sequence>
<evidence type="ECO:0000313" key="2">
    <source>
        <dbReference type="EMBL" id="EYC41197.1"/>
    </source>
</evidence>
<reference evidence="3" key="1">
    <citation type="journal article" date="2015" name="Nat. Genet.">
        <title>The genome and transcriptome of the zoonotic hookworm Ancylostoma ceylanicum identify infection-specific gene families.</title>
        <authorList>
            <person name="Schwarz E.M."/>
            <person name="Hu Y."/>
            <person name="Antoshechkin I."/>
            <person name="Miller M.M."/>
            <person name="Sternberg P.W."/>
            <person name="Aroian R.V."/>
        </authorList>
    </citation>
    <scope>NUCLEOTIDE SEQUENCE</scope>
    <source>
        <strain evidence="3">HY135</strain>
    </source>
</reference>
<keyword evidence="3" id="KW-1185">Reference proteome</keyword>
<evidence type="ECO:0000313" key="3">
    <source>
        <dbReference type="Proteomes" id="UP000024635"/>
    </source>
</evidence>
<evidence type="ECO:0000256" key="1">
    <source>
        <dbReference type="SAM" id="MobiDB-lite"/>
    </source>
</evidence>
<name>A0A016WPJ5_9BILA</name>
<accession>A0A016WPJ5</accession>
<protein>
    <submittedName>
        <fullName evidence="2">Uncharacterized protein</fullName>
    </submittedName>
</protein>
<proteinExistence type="predicted"/>
<dbReference type="EMBL" id="JARK01000178">
    <property type="protein sequence ID" value="EYC41197.1"/>
    <property type="molecule type" value="Genomic_DNA"/>
</dbReference>
<organism evidence="2 3">
    <name type="scientific">Ancylostoma ceylanicum</name>
    <dbReference type="NCBI Taxonomy" id="53326"/>
    <lineage>
        <taxon>Eukaryota</taxon>
        <taxon>Metazoa</taxon>
        <taxon>Ecdysozoa</taxon>
        <taxon>Nematoda</taxon>
        <taxon>Chromadorea</taxon>
        <taxon>Rhabditida</taxon>
        <taxon>Rhabditina</taxon>
        <taxon>Rhabditomorpha</taxon>
        <taxon>Strongyloidea</taxon>
        <taxon>Ancylostomatidae</taxon>
        <taxon>Ancylostomatinae</taxon>
        <taxon>Ancylostoma</taxon>
    </lineage>
</organism>
<feature type="region of interest" description="Disordered" evidence="1">
    <location>
        <begin position="15"/>
        <end position="49"/>
    </location>
</feature>
<gene>
    <name evidence="2" type="primary">Acey_s0578.g234</name>
    <name evidence="2" type="ORF">Y032_0578g234</name>
</gene>
<comment type="caution">
    <text evidence="2">The sequence shown here is derived from an EMBL/GenBank/DDBJ whole genome shotgun (WGS) entry which is preliminary data.</text>
</comment>
<dbReference type="STRING" id="53326.A0A016WPJ5"/>